<dbReference type="CDD" id="cd19138">
    <property type="entry name" value="AKR_YeaE"/>
    <property type="match status" value="1"/>
</dbReference>
<evidence type="ECO:0000313" key="5">
    <source>
        <dbReference type="EMBL" id="GGG45722.1"/>
    </source>
</evidence>
<dbReference type="PANTHER" id="PTHR43638">
    <property type="entry name" value="OXIDOREDUCTASE, ALDO/KETO REDUCTASE FAMILY PROTEIN"/>
    <property type="match status" value="1"/>
</dbReference>
<dbReference type="PIRSF" id="PIRSF000097">
    <property type="entry name" value="AKR"/>
    <property type="match status" value="1"/>
</dbReference>
<dbReference type="InterPro" id="IPR036812">
    <property type="entry name" value="NAD(P)_OxRdtase_dom_sf"/>
</dbReference>
<dbReference type="InterPro" id="IPR023210">
    <property type="entry name" value="NADP_OxRdtase_dom"/>
</dbReference>
<feature type="active site" description="Proton donor" evidence="1">
    <location>
        <position position="53"/>
    </location>
</feature>
<evidence type="ECO:0000259" key="4">
    <source>
        <dbReference type="Pfam" id="PF00248"/>
    </source>
</evidence>
<feature type="site" description="Lowers pKa of active site Tyr" evidence="3">
    <location>
        <position position="79"/>
    </location>
</feature>
<dbReference type="PRINTS" id="PR00069">
    <property type="entry name" value="ALDKETRDTASE"/>
</dbReference>
<dbReference type="PANTHER" id="PTHR43638:SF3">
    <property type="entry name" value="ALDEHYDE REDUCTASE"/>
    <property type="match status" value="1"/>
</dbReference>
<dbReference type="EMBL" id="BMKS01000014">
    <property type="protein sequence ID" value="GGG45722.1"/>
    <property type="molecule type" value="Genomic_DNA"/>
</dbReference>
<dbReference type="InterPro" id="IPR020471">
    <property type="entry name" value="AKR"/>
</dbReference>
<reference evidence="5 6" key="1">
    <citation type="journal article" date="2014" name="Int. J. Syst. Evol. Microbiol.">
        <title>Complete genome sequence of Corynebacterium casei LMG S-19264T (=DSM 44701T), isolated from a smear-ripened cheese.</title>
        <authorList>
            <consortium name="US DOE Joint Genome Institute (JGI-PGF)"/>
            <person name="Walter F."/>
            <person name="Albersmeier A."/>
            <person name="Kalinowski J."/>
            <person name="Ruckert C."/>
        </authorList>
    </citation>
    <scope>NUCLEOTIDE SEQUENCE [LARGE SCALE GENOMIC DNA]</scope>
    <source>
        <strain evidence="5 6">CGMCC 1.16330</strain>
    </source>
</reference>
<keyword evidence="6" id="KW-1185">Reference proteome</keyword>
<dbReference type="AlphaFoldDB" id="A0A8J3EDL8"/>
<evidence type="ECO:0000256" key="3">
    <source>
        <dbReference type="PIRSR" id="PIRSR000097-3"/>
    </source>
</evidence>
<evidence type="ECO:0000256" key="2">
    <source>
        <dbReference type="PIRSR" id="PIRSR000097-2"/>
    </source>
</evidence>
<accession>A0A8J3EDL8</accession>
<dbReference type="RefSeq" id="WP_188902852.1">
    <property type="nucleotide sequence ID" value="NZ_BMKS01000014.1"/>
</dbReference>
<dbReference type="SUPFAM" id="SSF51430">
    <property type="entry name" value="NAD(P)-linked oxidoreductase"/>
    <property type="match status" value="1"/>
</dbReference>
<sequence length="279" mass="30261">MKTVRLPDGTEVPALGQGTWHMGERRADRRAEADALRLGLDLGLALIDTAEMYGEGGAEEVVAEAIAGRPRESVFLVSKVYPHNATRRAMPAACERSLRRLRVETIDLYLLHWRGAAPLAETVEAFEALRRQGKIRRWGVSNLDLADLEELGAAALARCATDQVLYNLSARGIEFDLLPFCRARGMPVMAYTPLGQGGRMLRDRALAAVAARHGASPAQIALAWTLRAPGGVIAIPKAADPAHLRENAAAAAIALTPEDLAQLDEAFPPPKRKRPLEML</sequence>
<dbReference type="GO" id="GO:0016491">
    <property type="term" value="F:oxidoreductase activity"/>
    <property type="evidence" value="ECO:0007669"/>
    <property type="project" value="InterPro"/>
</dbReference>
<evidence type="ECO:0000256" key="1">
    <source>
        <dbReference type="PIRSR" id="PIRSR000097-1"/>
    </source>
</evidence>
<gene>
    <name evidence="5" type="ORF">GCM10010964_36380</name>
</gene>
<comment type="caution">
    <text evidence="5">The sequence shown here is derived from an EMBL/GenBank/DDBJ whole genome shotgun (WGS) entry which is preliminary data.</text>
</comment>
<dbReference type="Gene3D" id="3.20.20.100">
    <property type="entry name" value="NADP-dependent oxidoreductase domain"/>
    <property type="match status" value="1"/>
</dbReference>
<evidence type="ECO:0000313" key="6">
    <source>
        <dbReference type="Proteomes" id="UP000597507"/>
    </source>
</evidence>
<dbReference type="Proteomes" id="UP000597507">
    <property type="component" value="Unassembled WGS sequence"/>
</dbReference>
<feature type="domain" description="NADP-dependent oxidoreductase" evidence="4">
    <location>
        <begin position="15"/>
        <end position="266"/>
    </location>
</feature>
<organism evidence="5 6">
    <name type="scientific">Caldovatus sediminis</name>
    <dbReference type="NCBI Taxonomy" id="2041189"/>
    <lineage>
        <taxon>Bacteria</taxon>
        <taxon>Pseudomonadati</taxon>
        <taxon>Pseudomonadota</taxon>
        <taxon>Alphaproteobacteria</taxon>
        <taxon>Acetobacterales</taxon>
        <taxon>Roseomonadaceae</taxon>
        <taxon>Caldovatus</taxon>
    </lineage>
</organism>
<proteinExistence type="predicted"/>
<feature type="binding site" evidence="2">
    <location>
        <position position="112"/>
    </location>
    <ligand>
        <name>substrate</name>
    </ligand>
</feature>
<dbReference type="Pfam" id="PF00248">
    <property type="entry name" value="Aldo_ket_red"/>
    <property type="match status" value="1"/>
</dbReference>
<protein>
    <submittedName>
        <fullName evidence="5">Oxidoreductase</fullName>
    </submittedName>
</protein>
<name>A0A8J3EDL8_9PROT</name>